<comment type="caution">
    <text evidence="2">The sequence shown here is derived from an EMBL/GenBank/DDBJ whole genome shotgun (WGS) entry which is preliminary data.</text>
</comment>
<dbReference type="Proteomes" id="UP001320420">
    <property type="component" value="Unassembled WGS sequence"/>
</dbReference>
<feature type="compositionally biased region" description="Basic and acidic residues" evidence="1">
    <location>
        <begin position="92"/>
        <end position="101"/>
    </location>
</feature>
<keyword evidence="3" id="KW-1185">Reference proteome</keyword>
<dbReference type="AlphaFoldDB" id="A0AAN9USW4"/>
<accession>A0AAN9USW4</accession>
<name>A0AAN9USW4_9PEZI</name>
<evidence type="ECO:0000256" key="1">
    <source>
        <dbReference type="SAM" id="MobiDB-lite"/>
    </source>
</evidence>
<feature type="region of interest" description="Disordered" evidence="1">
    <location>
        <begin position="57"/>
        <end position="101"/>
    </location>
</feature>
<protein>
    <submittedName>
        <fullName evidence="2">Uncharacterized protein</fullName>
    </submittedName>
</protein>
<reference evidence="2 3" key="1">
    <citation type="submission" date="2024-02" db="EMBL/GenBank/DDBJ databases">
        <title>De novo assembly and annotation of 12 fungi associated with fruit tree decline syndrome in Ontario, Canada.</title>
        <authorList>
            <person name="Sulman M."/>
            <person name="Ellouze W."/>
            <person name="Ilyukhin E."/>
        </authorList>
    </citation>
    <scope>NUCLEOTIDE SEQUENCE [LARGE SCALE GENOMIC DNA]</scope>
    <source>
        <strain evidence="2 3">M11/M66-122</strain>
    </source>
</reference>
<dbReference type="EMBL" id="JAKJXP020000019">
    <property type="protein sequence ID" value="KAK7754635.1"/>
    <property type="molecule type" value="Genomic_DNA"/>
</dbReference>
<gene>
    <name evidence="2" type="ORF">SLS62_003419</name>
</gene>
<evidence type="ECO:0000313" key="2">
    <source>
        <dbReference type="EMBL" id="KAK7754635.1"/>
    </source>
</evidence>
<evidence type="ECO:0000313" key="3">
    <source>
        <dbReference type="Proteomes" id="UP001320420"/>
    </source>
</evidence>
<sequence length="101" mass="11503">MYCYCANFYSASHCHNIVGRFGDRCKLCKEASMKAMNEGRSFRYEFIYPPAANQVDDEYDSEAVADDSGHTSRDERHRNDSGSSADSGDMLASRRERRVTQ</sequence>
<feature type="compositionally biased region" description="Basic and acidic residues" evidence="1">
    <location>
        <begin position="67"/>
        <end position="80"/>
    </location>
</feature>
<organism evidence="2 3">
    <name type="scientific">Diatrype stigma</name>
    <dbReference type="NCBI Taxonomy" id="117547"/>
    <lineage>
        <taxon>Eukaryota</taxon>
        <taxon>Fungi</taxon>
        <taxon>Dikarya</taxon>
        <taxon>Ascomycota</taxon>
        <taxon>Pezizomycotina</taxon>
        <taxon>Sordariomycetes</taxon>
        <taxon>Xylariomycetidae</taxon>
        <taxon>Xylariales</taxon>
        <taxon>Diatrypaceae</taxon>
        <taxon>Diatrype</taxon>
    </lineage>
</organism>
<proteinExistence type="predicted"/>